<keyword evidence="6" id="KW-0539">Nucleus</keyword>
<dbReference type="PROSITE" id="PS50217">
    <property type="entry name" value="BZIP"/>
    <property type="match status" value="1"/>
</dbReference>
<dbReference type="EMBL" id="SPRW01000023">
    <property type="protein sequence ID" value="TIC65084.1"/>
    <property type="molecule type" value="Genomic_DNA"/>
</dbReference>
<dbReference type="OrthoDB" id="674948at2759"/>
<evidence type="ECO:0000256" key="5">
    <source>
        <dbReference type="ARBA" id="ARBA00023163"/>
    </source>
</evidence>
<dbReference type="PANTHER" id="PTHR47416:SF8">
    <property type="entry name" value="BASIC-LEUCINE ZIPPER TRANSCRIPTION FACTOR E-RELATED"/>
    <property type="match status" value="1"/>
</dbReference>
<evidence type="ECO:0000313" key="14">
    <source>
        <dbReference type="EMBL" id="TIC66330.1"/>
    </source>
</evidence>
<dbReference type="Proteomes" id="UP000307169">
    <property type="component" value="Unassembled WGS sequence"/>
</dbReference>
<dbReference type="Proteomes" id="UP000310685">
    <property type="component" value="Unassembled WGS sequence"/>
</dbReference>
<dbReference type="CDD" id="cd14812">
    <property type="entry name" value="bZIP_u3"/>
    <property type="match status" value="1"/>
</dbReference>
<evidence type="ECO:0000313" key="12">
    <source>
        <dbReference type="EMBL" id="TIC65084.1"/>
    </source>
</evidence>
<feature type="compositionally biased region" description="Polar residues" evidence="8">
    <location>
        <begin position="193"/>
        <end position="205"/>
    </location>
</feature>
<dbReference type="EMBL" id="SPRV01000021">
    <property type="protein sequence ID" value="TIC66330.1"/>
    <property type="molecule type" value="Genomic_DNA"/>
</dbReference>
<keyword evidence="5" id="KW-0804">Transcription</keyword>
<evidence type="ECO:0000313" key="18">
    <source>
        <dbReference type="Proteomes" id="UP000310685"/>
    </source>
</evidence>
<protein>
    <recommendedName>
        <fullName evidence="9">BZIP domain-containing protein</fullName>
    </recommendedName>
</protein>
<feature type="compositionally biased region" description="Polar residues" evidence="8">
    <location>
        <begin position="95"/>
        <end position="106"/>
    </location>
</feature>
<evidence type="ECO:0000256" key="4">
    <source>
        <dbReference type="ARBA" id="ARBA00023125"/>
    </source>
</evidence>
<dbReference type="Proteomes" id="UP000309601">
    <property type="component" value="Unassembled WGS sequence"/>
</dbReference>
<dbReference type="AlphaFoldDB" id="A0A4T0PKB6"/>
<evidence type="ECO:0000313" key="15">
    <source>
        <dbReference type="Proteomes" id="UP000305362"/>
    </source>
</evidence>
<evidence type="ECO:0000259" key="9">
    <source>
        <dbReference type="PROSITE" id="PS50217"/>
    </source>
</evidence>
<evidence type="ECO:0000256" key="6">
    <source>
        <dbReference type="ARBA" id="ARBA00023242"/>
    </source>
</evidence>
<dbReference type="PANTHER" id="PTHR47416">
    <property type="entry name" value="BASIC-LEUCINE ZIPPER TRANSCRIPTION FACTOR F-RELATED"/>
    <property type="match status" value="1"/>
</dbReference>
<dbReference type="Pfam" id="PF00170">
    <property type="entry name" value="bZIP_1"/>
    <property type="match status" value="1"/>
</dbReference>
<comment type="similarity">
    <text evidence="2">Belongs to the bZIP family.</text>
</comment>
<sequence>MSFTLENFDLGNFLASEVDAFSQTGANLKNPHGYVDYDNFQDFLSPRNGQESLDSDLPYSWFDYNRNQPQIKTEPISDIVPVESLPPSMFFQPPTAFSQPVEQSKAQPHEEAQNEAQDEAHAQPEELPPSPSMHPKDEDYNSDEESDATAKPTPKRAPRRSAAAGKSKQKAIGSPNVIDSPQNKRKRSLTPLPATSSRRSSVMDTEMQELTNNSTIELPKIQKTAHSSQFVPPDTSNLPKREARLLKNRAAAFLSRQRKREAFELLEEKVIDLEKEKQQLQLERDTAIAGERRMLEELRQLQAQFGQPMQQ</sequence>
<dbReference type="EMBL" id="SPRC01000024">
    <property type="protein sequence ID" value="TIB78698.1"/>
    <property type="molecule type" value="Genomic_DNA"/>
</dbReference>
<dbReference type="SUPFAM" id="SSF57959">
    <property type="entry name" value="Leucine zipper domain"/>
    <property type="match status" value="1"/>
</dbReference>
<evidence type="ECO:0000313" key="16">
    <source>
        <dbReference type="Proteomes" id="UP000307169"/>
    </source>
</evidence>
<dbReference type="Proteomes" id="UP000310708">
    <property type="component" value="Unassembled WGS sequence"/>
</dbReference>
<dbReference type="GO" id="GO:0005634">
    <property type="term" value="C:nucleus"/>
    <property type="evidence" value="ECO:0007669"/>
    <property type="project" value="UniProtKB-SubCell"/>
</dbReference>
<dbReference type="Proteomes" id="UP000305362">
    <property type="component" value="Unassembled WGS sequence"/>
</dbReference>
<evidence type="ECO:0000256" key="1">
    <source>
        <dbReference type="ARBA" id="ARBA00004123"/>
    </source>
</evidence>
<dbReference type="GO" id="GO:0003677">
    <property type="term" value="F:DNA binding"/>
    <property type="evidence" value="ECO:0007669"/>
    <property type="project" value="UniProtKB-KW"/>
</dbReference>
<feature type="domain" description="BZIP" evidence="9">
    <location>
        <begin position="238"/>
        <end position="283"/>
    </location>
</feature>
<reference evidence="15 16" key="1">
    <citation type="submission" date="2019-03" db="EMBL/GenBank/DDBJ databases">
        <title>Sequencing 25 genomes of Wallemia mellicola.</title>
        <authorList>
            <person name="Gostincar C."/>
        </authorList>
    </citation>
    <scope>NUCLEOTIDE SEQUENCE [LARGE SCALE GENOMIC DNA]</scope>
    <source>
        <strain evidence="11 16">EXF-1262</strain>
        <strain evidence="12 17">EXF-1274</strain>
        <strain evidence="14 15">EXF-1277</strain>
        <strain evidence="10 18">EXF-6152</strain>
        <strain evidence="13 19">EXF-757</strain>
    </source>
</reference>
<keyword evidence="4" id="KW-0238">DNA-binding</keyword>
<dbReference type="InterPro" id="IPR004827">
    <property type="entry name" value="bZIP"/>
</dbReference>
<organism evidence="10 18">
    <name type="scientific">Wallemia mellicola</name>
    <dbReference type="NCBI Taxonomy" id="1708541"/>
    <lineage>
        <taxon>Eukaryota</taxon>
        <taxon>Fungi</taxon>
        <taxon>Dikarya</taxon>
        <taxon>Basidiomycota</taxon>
        <taxon>Wallemiomycotina</taxon>
        <taxon>Wallemiomycetes</taxon>
        <taxon>Wallemiales</taxon>
        <taxon>Wallemiaceae</taxon>
        <taxon>Wallemia</taxon>
    </lineage>
</organism>
<dbReference type="Gene3D" id="1.20.5.170">
    <property type="match status" value="1"/>
</dbReference>
<dbReference type="InterPro" id="IPR046347">
    <property type="entry name" value="bZIP_sf"/>
</dbReference>
<accession>A0A4T0PKB6</accession>
<name>A0A4T0PKB6_9BASI</name>
<feature type="coiled-coil region" evidence="7">
    <location>
        <begin position="256"/>
        <end position="283"/>
    </location>
</feature>
<dbReference type="SMART" id="SM00338">
    <property type="entry name" value="BRLZ"/>
    <property type="match status" value="1"/>
</dbReference>
<evidence type="ECO:0000313" key="17">
    <source>
        <dbReference type="Proteomes" id="UP000309601"/>
    </source>
</evidence>
<evidence type="ECO:0000313" key="13">
    <source>
        <dbReference type="EMBL" id="TIC65184.1"/>
    </source>
</evidence>
<evidence type="ECO:0000313" key="19">
    <source>
        <dbReference type="Proteomes" id="UP000310708"/>
    </source>
</evidence>
<evidence type="ECO:0000313" key="10">
    <source>
        <dbReference type="EMBL" id="TIB78698.1"/>
    </source>
</evidence>
<comment type="subcellular location">
    <subcellularLocation>
        <location evidence="1">Nucleus</location>
    </subcellularLocation>
</comment>
<evidence type="ECO:0000256" key="3">
    <source>
        <dbReference type="ARBA" id="ARBA00023015"/>
    </source>
</evidence>
<evidence type="ECO:0000256" key="7">
    <source>
        <dbReference type="SAM" id="Coils"/>
    </source>
</evidence>
<dbReference type="EMBL" id="SPRH01000021">
    <property type="protein sequence ID" value="TIC00735.1"/>
    <property type="molecule type" value="Genomic_DNA"/>
</dbReference>
<dbReference type="GO" id="GO:0003700">
    <property type="term" value="F:DNA-binding transcription factor activity"/>
    <property type="evidence" value="ECO:0007669"/>
    <property type="project" value="InterPro"/>
</dbReference>
<feature type="region of interest" description="Disordered" evidence="8">
    <location>
        <begin position="84"/>
        <end position="205"/>
    </location>
</feature>
<comment type="caution">
    <text evidence="10">The sequence shown here is derived from an EMBL/GenBank/DDBJ whole genome shotgun (WGS) entry which is preliminary data.</text>
</comment>
<evidence type="ECO:0000313" key="11">
    <source>
        <dbReference type="EMBL" id="TIC00735.1"/>
    </source>
</evidence>
<dbReference type="EMBL" id="SPRX01000026">
    <property type="protein sequence ID" value="TIC65184.1"/>
    <property type="molecule type" value="Genomic_DNA"/>
</dbReference>
<keyword evidence="7" id="KW-0175">Coiled coil</keyword>
<gene>
    <name evidence="13" type="ORF">E3Q01_02298</name>
    <name evidence="12" type="ORF">E3Q02_02292</name>
    <name evidence="14" type="ORF">E3Q03_02221</name>
    <name evidence="11" type="ORF">E3Q17_02066</name>
    <name evidence="10" type="ORF">E3Q22_02446</name>
</gene>
<evidence type="ECO:0000256" key="8">
    <source>
        <dbReference type="SAM" id="MobiDB-lite"/>
    </source>
</evidence>
<proteinExistence type="inferred from homology"/>
<feature type="compositionally biased region" description="Basic and acidic residues" evidence="8">
    <location>
        <begin position="107"/>
        <end position="124"/>
    </location>
</feature>
<evidence type="ECO:0000256" key="2">
    <source>
        <dbReference type="ARBA" id="ARBA00007163"/>
    </source>
</evidence>
<keyword evidence="3" id="KW-0805">Transcription regulation</keyword>